<keyword evidence="7" id="KW-0032">Aminotransferase</keyword>
<dbReference type="Gene3D" id="3.40.640.10">
    <property type="entry name" value="Type I PLP-dependent aspartate aminotransferase-like (Major domain)"/>
    <property type="match status" value="1"/>
</dbReference>
<dbReference type="SUPFAM" id="SSF46785">
    <property type="entry name" value="Winged helix' DNA-binding domain"/>
    <property type="match status" value="1"/>
</dbReference>
<evidence type="ECO:0000313" key="7">
    <source>
        <dbReference type="EMBL" id="MCL2891644.1"/>
    </source>
</evidence>
<evidence type="ECO:0000256" key="4">
    <source>
        <dbReference type="ARBA" id="ARBA00023125"/>
    </source>
</evidence>
<dbReference type="InterPro" id="IPR036388">
    <property type="entry name" value="WH-like_DNA-bd_sf"/>
</dbReference>
<feature type="domain" description="HTH gntR-type" evidence="6">
    <location>
        <begin position="20"/>
        <end position="88"/>
    </location>
</feature>
<dbReference type="Pfam" id="PF00155">
    <property type="entry name" value="Aminotran_1_2"/>
    <property type="match status" value="1"/>
</dbReference>
<keyword evidence="7" id="KW-0808">Transferase</keyword>
<dbReference type="Pfam" id="PF00392">
    <property type="entry name" value="GntR"/>
    <property type="match status" value="1"/>
</dbReference>
<dbReference type="RefSeq" id="WP_249243570.1">
    <property type="nucleotide sequence ID" value="NZ_JAKPBZ010000103.1"/>
</dbReference>
<organism evidence="7 8">
    <name type="scientific">Brenneria tiliae</name>
    <dbReference type="NCBI Taxonomy" id="2914984"/>
    <lineage>
        <taxon>Bacteria</taxon>
        <taxon>Pseudomonadati</taxon>
        <taxon>Pseudomonadota</taxon>
        <taxon>Gammaproteobacteria</taxon>
        <taxon>Enterobacterales</taxon>
        <taxon>Pectobacteriaceae</taxon>
        <taxon>Brenneria</taxon>
    </lineage>
</organism>
<dbReference type="SMART" id="SM00345">
    <property type="entry name" value="HTH_GNTR"/>
    <property type="match status" value="1"/>
</dbReference>
<protein>
    <submittedName>
        <fullName evidence="7">PLP-dependent aminotransferase family protein</fullName>
    </submittedName>
</protein>
<keyword evidence="8" id="KW-1185">Reference proteome</keyword>
<dbReference type="CDD" id="cd00609">
    <property type="entry name" value="AAT_like"/>
    <property type="match status" value="1"/>
</dbReference>
<dbReference type="SUPFAM" id="SSF53383">
    <property type="entry name" value="PLP-dependent transferases"/>
    <property type="match status" value="1"/>
</dbReference>
<evidence type="ECO:0000313" key="8">
    <source>
        <dbReference type="Proteomes" id="UP001203069"/>
    </source>
</evidence>
<dbReference type="InterPro" id="IPR004839">
    <property type="entry name" value="Aminotransferase_I/II_large"/>
</dbReference>
<dbReference type="EMBL" id="JAKPBZ010000103">
    <property type="protein sequence ID" value="MCL2891644.1"/>
    <property type="molecule type" value="Genomic_DNA"/>
</dbReference>
<dbReference type="InterPro" id="IPR015424">
    <property type="entry name" value="PyrdxlP-dep_Trfase"/>
</dbReference>
<reference evidence="7 8" key="1">
    <citation type="submission" date="2022-02" db="EMBL/GenBank/DDBJ databases">
        <title>Description of Brenneria tiliae sp. nov. isolated from symptomatic Tilia x moltkei and Tilia x europaea trees in the UK.</title>
        <authorList>
            <person name="Kile H."/>
        </authorList>
    </citation>
    <scope>NUCLEOTIDE SEQUENCE [LARGE SCALE GENOMIC DNA]</scope>
    <source>
        <strain evidence="7 8">MC1SB4.1</strain>
    </source>
</reference>
<dbReference type="InterPro" id="IPR036390">
    <property type="entry name" value="WH_DNA-bd_sf"/>
</dbReference>
<comment type="similarity">
    <text evidence="1">In the C-terminal section; belongs to the class-I pyridoxal-phosphate-dependent aminotransferase family.</text>
</comment>
<sequence>MSGKCDEHVDAEWLAKVCLSREPSGIAQSIIHLITNRELMPGARLPTVRDLAAKLDVSSSTIANVWAKLRSEGFVDTRRRGGTYIIEPMGGPGERRDLPLQLDLSTASPDPALQFDLAPALIAGLKVDNLHSVELDYVIDPLAKYAESSWPFPASDWTITGASSESILVSLSAVAKPGAVVAVEQPTTPRLLQIMSLLGITGIGVAWDHEGPQVASLESALDKKPVAFIFQPRAHLPLGLSMSDIRAKELADVLKHHPNVHIIEDDPLGPICSTPAKSIGKWLPERTILVRSFCKAFGLDLRSSIIGGSPSHIAAIKQSRASGLGMGSRILQGALLHILTDADYQNRMDEIRQEYILRRAELVGSLDLSDSDGQNPGDGLCVWLPVDDELQIVSTLASKNVLVGSGNRYYLREGPPHIAIHIGNLSRANGMIQTVAALLNTAKISVAPVLFD</sequence>
<evidence type="ECO:0000256" key="2">
    <source>
        <dbReference type="ARBA" id="ARBA00022898"/>
    </source>
</evidence>
<dbReference type="InterPro" id="IPR051446">
    <property type="entry name" value="HTH_trans_reg/aminotransferase"/>
</dbReference>
<keyword evidence="4" id="KW-0238">DNA-binding</keyword>
<keyword evidence="5" id="KW-0804">Transcription</keyword>
<dbReference type="Gene3D" id="1.10.10.10">
    <property type="entry name" value="Winged helix-like DNA-binding domain superfamily/Winged helix DNA-binding domain"/>
    <property type="match status" value="1"/>
</dbReference>
<dbReference type="PROSITE" id="PS50949">
    <property type="entry name" value="HTH_GNTR"/>
    <property type="match status" value="1"/>
</dbReference>
<name>A0ABT0MP79_9GAMM</name>
<evidence type="ECO:0000256" key="1">
    <source>
        <dbReference type="ARBA" id="ARBA00005384"/>
    </source>
</evidence>
<dbReference type="PANTHER" id="PTHR46577:SF1">
    <property type="entry name" value="HTH-TYPE TRANSCRIPTIONAL REGULATORY PROTEIN GABR"/>
    <property type="match status" value="1"/>
</dbReference>
<dbReference type="InterPro" id="IPR000524">
    <property type="entry name" value="Tscrpt_reg_HTH_GntR"/>
</dbReference>
<evidence type="ECO:0000256" key="5">
    <source>
        <dbReference type="ARBA" id="ARBA00023163"/>
    </source>
</evidence>
<dbReference type="InterPro" id="IPR015421">
    <property type="entry name" value="PyrdxlP-dep_Trfase_major"/>
</dbReference>
<evidence type="ECO:0000256" key="3">
    <source>
        <dbReference type="ARBA" id="ARBA00023015"/>
    </source>
</evidence>
<dbReference type="PANTHER" id="PTHR46577">
    <property type="entry name" value="HTH-TYPE TRANSCRIPTIONAL REGULATORY PROTEIN GABR"/>
    <property type="match status" value="1"/>
</dbReference>
<keyword evidence="3" id="KW-0805">Transcription regulation</keyword>
<dbReference type="CDD" id="cd07377">
    <property type="entry name" value="WHTH_GntR"/>
    <property type="match status" value="1"/>
</dbReference>
<proteinExistence type="inferred from homology"/>
<keyword evidence="2" id="KW-0663">Pyridoxal phosphate</keyword>
<dbReference type="Proteomes" id="UP001203069">
    <property type="component" value="Unassembled WGS sequence"/>
</dbReference>
<comment type="caution">
    <text evidence="7">The sequence shown here is derived from an EMBL/GenBank/DDBJ whole genome shotgun (WGS) entry which is preliminary data.</text>
</comment>
<accession>A0ABT0MP79</accession>
<evidence type="ECO:0000259" key="6">
    <source>
        <dbReference type="PROSITE" id="PS50949"/>
    </source>
</evidence>
<dbReference type="GO" id="GO:0008483">
    <property type="term" value="F:transaminase activity"/>
    <property type="evidence" value="ECO:0007669"/>
    <property type="project" value="UniProtKB-KW"/>
</dbReference>
<gene>
    <name evidence="7" type="ORF">MFP26_02850</name>
</gene>